<dbReference type="SUPFAM" id="SSF46785">
    <property type="entry name" value="Winged helix' DNA-binding domain"/>
    <property type="match status" value="1"/>
</dbReference>
<dbReference type="EMBL" id="JABULH010000001">
    <property type="protein sequence ID" value="NTS64142.1"/>
    <property type="molecule type" value="Genomic_DNA"/>
</dbReference>
<name>A0ABX2JI71_9SPHN</name>
<proteinExistence type="predicted"/>
<evidence type="ECO:0000313" key="2">
    <source>
        <dbReference type="Proteomes" id="UP000621447"/>
    </source>
</evidence>
<dbReference type="InterPro" id="IPR036388">
    <property type="entry name" value="WH-like_DNA-bd_sf"/>
</dbReference>
<comment type="caution">
    <text evidence="1">The sequence shown here is derived from an EMBL/GenBank/DDBJ whole genome shotgun (WGS) entry which is preliminary data.</text>
</comment>
<dbReference type="Proteomes" id="UP000621447">
    <property type="component" value="Unassembled WGS sequence"/>
</dbReference>
<evidence type="ECO:0008006" key="3">
    <source>
        <dbReference type="Google" id="ProtNLM"/>
    </source>
</evidence>
<accession>A0ABX2JI71</accession>
<organism evidence="1 2">
    <name type="scientific">Sphingomonas hominis</name>
    <dbReference type="NCBI Taxonomy" id="2741495"/>
    <lineage>
        <taxon>Bacteria</taxon>
        <taxon>Pseudomonadati</taxon>
        <taxon>Pseudomonadota</taxon>
        <taxon>Alphaproteobacteria</taxon>
        <taxon>Sphingomonadales</taxon>
        <taxon>Sphingomonadaceae</taxon>
        <taxon>Sphingomonas</taxon>
    </lineage>
</organism>
<keyword evidence="2" id="KW-1185">Reference proteome</keyword>
<dbReference type="Gene3D" id="1.10.10.10">
    <property type="entry name" value="Winged helix-like DNA-binding domain superfamily/Winged helix DNA-binding domain"/>
    <property type="match status" value="1"/>
</dbReference>
<evidence type="ECO:0000313" key="1">
    <source>
        <dbReference type="EMBL" id="NTS64142.1"/>
    </source>
</evidence>
<sequence>MALARSLIRSRAAAQALFPQDLFQDPAFDILLTVFVSDEEGHDMPVSAAVTSGGTPMTTGLRWLSKLEKLGMICRRGDNFDKRKQYISLTEETRSLVIEWLTPLPFLENR</sequence>
<dbReference type="InterPro" id="IPR036390">
    <property type="entry name" value="WH_DNA-bd_sf"/>
</dbReference>
<gene>
    <name evidence="1" type="ORF">HRV97_03070</name>
</gene>
<reference evidence="1 2" key="1">
    <citation type="submission" date="2020-06" db="EMBL/GenBank/DDBJ databases">
        <title>Sphingomonas hominis sp. nov., a member of the Sphingomonas, isolated from the hair of a 22-year-old girl.</title>
        <authorList>
            <person name="Zhang D.-F."/>
            <person name="Cui X.-W."/>
        </authorList>
    </citation>
    <scope>NUCLEOTIDE SEQUENCE [LARGE SCALE GENOMIC DNA]</scope>
    <source>
        <strain evidence="1 2">HHU CXW</strain>
    </source>
</reference>
<protein>
    <recommendedName>
        <fullName evidence="3">MarR family transcriptional regulator</fullName>
    </recommendedName>
</protein>